<dbReference type="UniPathway" id="UPA00219"/>
<keyword evidence="18" id="KW-1185">Reference proteome</keyword>
<dbReference type="PANTHER" id="PTHR30474:SF2">
    <property type="entry name" value="PEPTIDOGLYCAN GLYCOSYLTRANSFERASE FTSW-RELATED"/>
    <property type="match status" value="1"/>
</dbReference>
<gene>
    <name evidence="16" type="primary">ftsW</name>
    <name evidence="17" type="ORF">EDC23_1894</name>
</gene>
<name>A0A4R8ITZ4_9GAMM</name>
<evidence type="ECO:0000256" key="6">
    <source>
        <dbReference type="ARBA" id="ARBA00022679"/>
    </source>
</evidence>
<organism evidence="17 18">
    <name type="scientific">Thiohalophilus thiocyanatoxydans</name>
    <dbReference type="NCBI Taxonomy" id="381308"/>
    <lineage>
        <taxon>Bacteria</taxon>
        <taxon>Pseudomonadati</taxon>
        <taxon>Pseudomonadota</taxon>
        <taxon>Gammaproteobacteria</taxon>
        <taxon>Thiohalomonadales</taxon>
        <taxon>Thiohalophilaceae</taxon>
        <taxon>Thiohalophilus</taxon>
    </lineage>
</organism>
<evidence type="ECO:0000256" key="11">
    <source>
        <dbReference type="ARBA" id="ARBA00023136"/>
    </source>
</evidence>
<dbReference type="PROSITE" id="PS00428">
    <property type="entry name" value="FTSW_RODA_SPOVE"/>
    <property type="match status" value="1"/>
</dbReference>
<dbReference type="GO" id="GO:0008360">
    <property type="term" value="P:regulation of cell shape"/>
    <property type="evidence" value="ECO:0007669"/>
    <property type="project" value="UniProtKB-KW"/>
</dbReference>
<dbReference type="EC" id="2.4.99.28" evidence="16"/>
<evidence type="ECO:0000256" key="13">
    <source>
        <dbReference type="ARBA" id="ARBA00023316"/>
    </source>
</evidence>
<evidence type="ECO:0000256" key="3">
    <source>
        <dbReference type="ARBA" id="ARBA00022475"/>
    </source>
</evidence>
<keyword evidence="11 16" id="KW-0472">Membrane</keyword>
<feature type="transmembrane region" description="Helical" evidence="16">
    <location>
        <begin position="162"/>
        <end position="179"/>
    </location>
</feature>
<feature type="transmembrane region" description="Helical" evidence="16">
    <location>
        <begin position="361"/>
        <end position="382"/>
    </location>
</feature>
<comment type="caution">
    <text evidence="17">The sequence shown here is derived from an EMBL/GenBank/DDBJ whole genome shotgun (WGS) entry which is preliminary data.</text>
</comment>
<comment type="catalytic activity">
    <reaction evidence="15 16">
        <text>[GlcNAc-(1-&gt;4)-Mur2Ac(oyl-L-Ala-gamma-D-Glu-L-Lys-D-Ala-D-Ala)](n)-di-trans,octa-cis-undecaprenyl diphosphate + beta-D-GlcNAc-(1-&gt;4)-Mur2Ac(oyl-L-Ala-gamma-D-Glu-L-Lys-D-Ala-D-Ala)-di-trans,octa-cis-undecaprenyl diphosphate = [GlcNAc-(1-&gt;4)-Mur2Ac(oyl-L-Ala-gamma-D-Glu-L-Lys-D-Ala-D-Ala)](n+1)-di-trans,octa-cis-undecaprenyl diphosphate + di-trans,octa-cis-undecaprenyl diphosphate + H(+)</text>
        <dbReference type="Rhea" id="RHEA:23708"/>
        <dbReference type="Rhea" id="RHEA-COMP:9602"/>
        <dbReference type="Rhea" id="RHEA-COMP:9603"/>
        <dbReference type="ChEBI" id="CHEBI:15378"/>
        <dbReference type="ChEBI" id="CHEBI:58405"/>
        <dbReference type="ChEBI" id="CHEBI:60033"/>
        <dbReference type="ChEBI" id="CHEBI:78435"/>
        <dbReference type="EC" id="2.4.99.28"/>
    </reaction>
</comment>
<feature type="transmembrane region" description="Helical" evidence="16">
    <location>
        <begin position="97"/>
        <end position="114"/>
    </location>
</feature>
<keyword evidence="7 16" id="KW-0812">Transmembrane</keyword>
<comment type="similarity">
    <text evidence="14 16">Belongs to the SEDS family. FtsW subfamily.</text>
</comment>
<evidence type="ECO:0000256" key="2">
    <source>
        <dbReference type="ARBA" id="ARBA00004752"/>
    </source>
</evidence>
<keyword evidence="4 16" id="KW-0132">Cell division</keyword>
<protein>
    <recommendedName>
        <fullName evidence="16">Probable peptidoglycan glycosyltransferase FtsW</fullName>
        <shortName evidence="16">PGT</shortName>
        <ecNumber evidence="16">2.4.99.28</ecNumber>
    </recommendedName>
    <alternativeName>
        <fullName evidence="16">Cell division protein FtsW</fullName>
    </alternativeName>
    <alternativeName>
        <fullName evidence="16">Cell wall polymerase</fullName>
    </alternativeName>
    <alternativeName>
        <fullName evidence="16">Peptidoglycan polymerase</fullName>
        <shortName evidence="16">PG polymerase</shortName>
    </alternativeName>
</protein>
<dbReference type="GO" id="GO:0008955">
    <property type="term" value="F:peptidoglycan glycosyltransferase activity"/>
    <property type="evidence" value="ECO:0007669"/>
    <property type="project" value="UniProtKB-UniRule"/>
</dbReference>
<evidence type="ECO:0000256" key="15">
    <source>
        <dbReference type="ARBA" id="ARBA00049902"/>
    </source>
</evidence>
<feature type="transmembrane region" description="Helical" evidence="16">
    <location>
        <begin position="65"/>
        <end position="85"/>
    </location>
</feature>
<evidence type="ECO:0000256" key="10">
    <source>
        <dbReference type="ARBA" id="ARBA00022989"/>
    </source>
</evidence>
<dbReference type="InterPro" id="IPR018365">
    <property type="entry name" value="Cell_cycle_FtsW-rel_CS"/>
</dbReference>
<comment type="function">
    <text evidence="16">Peptidoglycan polymerase that is essential for cell division.</text>
</comment>
<dbReference type="GO" id="GO:0071555">
    <property type="term" value="P:cell wall organization"/>
    <property type="evidence" value="ECO:0007669"/>
    <property type="project" value="UniProtKB-KW"/>
</dbReference>
<keyword evidence="3 16" id="KW-1003">Cell membrane</keyword>
<keyword evidence="12 16" id="KW-0131">Cell cycle</keyword>
<keyword evidence="13 16" id="KW-0961">Cell wall biogenesis/degradation</keyword>
<feature type="transmembrane region" description="Helical" evidence="16">
    <location>
        <begin position="283"/>
        <end position="307"/>
    </location>
</feature>
<evidence type="ECO:0000256" key="16">
    <source>
        <dbReference type="HAMAP-Rule" id="MF_00913"/>
    </source>
</evidence>
<dbReference type="GO" id="GO:0032153">
    <property type="term" value="C:cell division site"/>
    <property type="evidence" value="ECO:0007669"/>
    <property type="project" value="UniProtKB-UniRule"/>
</dbReference>
<keyword evidence="10 16" id="KW-1133">Transmembrane helix</keyword>
<evidence type="ECO:0000256" key="14">
    <source>
        <dbReference type="ARBA" id="ARBA00038053"/>
    </source>
</evidence>
<feature type="transmembrane region" description="Helical" evidence="16">
    <location>
        <begin position="328"/>
        <end position="349"/>
    </location>
</feature>
<keyword evidence="5 16" id="KW-0328">Glycosyltransferase</keyword>
<dbReference type="Pfam" id="PF01098">
    <property type="entry name" value="FTSW_RODA_SPOVE"/>
    <property type="match status" value="1"/>
</dbReference>
<evidence type="ECO:0000313" key="17">
    <source>
        <dbReference type="EMBL" id="TDY01147.1"/>
    </source>
</evidence>
<dbReference type="GO" id="GO:0043093">
    <property type="term" value="P:FtsZ-dependent cytokinesis"/>
    <property type="evidence" value="ECO:0007669"/>
    <property type="project" value="UniProtKB-UniRule"/>
</dbReference>
<proteinExistence type="inferred from homology"/>
<keyword evidence="8 16" id="KW-0133">Cell shape</keyword>
<evidence type="ECO:0000313" key="18">
    <source>
        <dbReference type="Proteomes" id="UP000294914"/>
    </source>
</evidence>
<dbReference type="GO" id="GO:0009252">
    <property type="term" value="P:peptidoglycan biosynthetic process"/>
    <property type="evidence" value="ECO:0007669"/>
    <property type="project" value="UniProtKB-UniRule"/>
</dbReference>
<evidence type="ECO:0000256" key="4">
    <source>
        <dbReference type="ARBA" id="ARBA00022618"/>
    </source>
</evidence>
<dbReference type="Proteomes" id="UP000294914">
    <property type="component" value="Unassembled WGS sequence"/>
</dbReference>
<feature type="transmembrane region" description="Helical" evidence="16">
    <location>
        <begin position="209"/>
        <end position="229"/>
    </location>
</feature>
<feature type="transmembrane region" description="Helical" evidence="16">
    <location>
        <begin position="126"/>
        <end position="150"/>
    </location>
</feature>
<reference evidence="17 18" key="1">
    <citation type="submission" date="2019-03" db="EMBL/GenBank/DDBJ databases">
        <title>Genomic Encyclopedia of Type Strains, Phase IV (KMG-IV): sequencing the most valuable type-strain genomes for metagenomic binning, comparative biology and taxonomic classification.</title>
        <authorList>
            <person name="Goeker M."/>
        </authorList>
    </citation>
    <scope>NUCLEOTIDE SEQUENCE [LARGE SCALE GENOMIC DNA]</scope>
    <source>
        <strain evidence="17 18">DSM 16326</strain>
    </source>
</reference>
<dbReference type="GO" id="GO:0005886">
    <property type="term" value="C:plasma membrane"/>
    <property type="evidence" value="ECO:0007669"/>
    <property type="project" value="UniProtKB-SubCell"/>
</dbReference>
<dbReference type="InterPro" id="IPR001182">
    <property type="entry name" value="FtsW/RodA"/>
</dbReference>
<feature type="transmembrane region" description="Helical" evidence="16">
    <location>
        <begin position="30"/>
        <end position="53"/>
    </location>
</feature>
<keyword evidence="16" id="KW-0997">Cell inner membrane</keyword>
<evidence type="ECO:0000256" key="8">
    <source>
        <dbReference type="ARBA" id="ARBA00022960"/>
    </source>
</evidence>
<sequence>MIAATHIARLFNKPDSRNERVRLLDMVDRPLLFVALFLLCLGLVMVGSASTSIAEKMMGDPFYFFWRQLVYMGIGLLVATSVMRVPMEIWEKSGRALILLSILLLILVFIPGLGREINGSQRWIMLGPLTLQVSEFVKLFSVIYLAGYLVRHHNEVRSRVVGFLRPLILLTLLSLLLLLEPDYGAVVVLFLTAFGMMWLGGVRFTQFMLLLSSLAAALALLAVTSPYRLQRLTTFLNPWADPYDSGFQLTQALIAFGRGEWFGVGLGSSIQKLFYLPEAHTDFLFAVMAEELGLFMVILVVMAYLFVVYRALKIGRRAEKREQPFSGYVAYGLGIWIGVQAFINIGVNMGVLPTKGLTLPLMSYGGSSLLVMCIVIALLLRIDIETRKYDRRSQMPKGRDYEP</sequence>
<comment type="pathway">
    <text evidence="2 16">Cell wall biogenesis; peptidoglycan biosynthesis.</text>
</comment>
<dbReference type="HAMAP" id="MF_00913">
    <property type="entry name" value="PGT_FtsW_proteobact"/>
    <property type="match status" value="1"/>
</dbReference>
<evidence type="ECO:0000256" key="5">
    <source>
        <dbReference type="ARBA" id="ARBA00022676"/>
    </source>
</evidence>
<evidence type="ECO:0000256" key="9">
    <source>
        <dbReference type="ARBA" id="ARBA00022984"/>
    </source>
</evidence>
<dbReference type="PANTHER" id="PTHR30474">
    <property type="entry name" value="CELL CYCLE PROTEIN"/>
    <property type="match status" value="1"/>
</dbReference>
<evidence type="ECO:0000256" key="1">
    <source>
        <dbReference type="ARBA" id="ARBA00004651"/>
    </source>
</evidence>
<dbReference type="GO" id="GO:0015648">
    <property type="term" value="F:lipid-linked peptidoglycan transporter activity"/>
    <property type="evidence" value="ECO:0007669"/>
    <property type="project" value="TreeGrafter"/>
</dbReference>
<comment type="subcellular location">
    <subcellularLocation>
        <location evidence="16">Cell inner membrane</location>
        <topology evidence="16">Multi-pass membrane protein</topology>
    </subcellularLocation>
    <subcellularLocation>
        <location evidence="1">Cell membrane</location>
        <topology evidence="1">Multi-pass membrane protein</topology>
    </subcellularLocation>
    <text evidence="16">Localizes to the division septum.</text>
</comment>
<evidence type="ECO:0000256" key="7">
    <source>
        <dbReference type="ARBA" id="ARBA00022692"/>
    </source>
</evidence>
<accession>A0A4R8ITZ4</accession>
<dbReference type="InterPro" id="IPR013437">
    <property type="entry name" value="FtsW"/>
</dbReference>
<keyword evidence="9 16" id="KW-0573">Peptidoglycan synthesis</keyword>
<dbReference type="AlphaFoldDB" id="A0A4R8ITZ4"/>
<feature type="transmembrane region" description="Helical" evidence="16">
    <location>
        <begin position="185"/>
        <end position="202"/>
    </location>
</feature>
<evidence type="ECO:0000256" key="12">
    <source>
        <dbReference type="ARBA" id="ARBA00023306"/>
    </source>
</evidence>
<dbReference type="NCBIfam" id="TIGR02614">
    <property type="entry name" value="ftsW"/>
    <property type="match status" value="1"/>
</dbReference>
<keyword evidence="6 16" id="KW-0808">Transferase</keyword>
<dbReference type="EMBL" id="SOQX01000004">
    <property type="protein sequence ID" value="TDY01147.1"/>
    <property type="molecule type" value="Genomic_DNA"/>
</dbReference>